<accession>D4S2X2</accession>
<dbReference type="Pfam" id="PF19753">
    <property type="entry name" value="DUF6240"/>
    <property type="match status" value="2"/>
</dbReference>
<comment type="caution">
    <text evidence="2">The sequence shown here is derived from an EMBL/GenBank/DDBJ whole genome shotgun (WGS) entry which is preliminary data.</text>
</comment>
<dbReference type="InterPro" id="IPR046207">
    <property type="entry name" value="DUF6240"/>
</dbReference>
<dbReference type="HOGENOM" id="CLU_298736_0_0_9"/>
<feature type="coiled-coil region" evidence="1">
    <location>
        <begin position="852"/>
        <end position="879"/>
    </location>
</feature>
<dbReference type="GeneID" id="98917098"/>
<dbReference type="RefSeq" id="WP_005604694.1">
    <property type="nucleotide sequence ID" value="NZ_GG663525.1"/>
</dbReference>
<name>D4S2X2_9FIRM</name>
<keyword evidence="1" id="KW-0175">Coiled coil</keyword>
<dbReference type="Proteomes" id="UP000006238">
    <property type="component" value="Unassembled WGS sequence"/>
</dbReference>
<gene>
    <name evidence="2" type="ORF">BUTYVIB_02484</name>
</gene>
<protein>
    <submittedName>
        <fullName evidence="2">Uncharacterized protein</fullName>
    </submittedName>
</protein>
<dbReference type="AlphaFoldDB" id="D4S2X2"/>
<evidence type="ECO:0000256" key="1">
    <source>
        <dbReference type="SAM" id="Coils"/>
    </source>
</evidence>
<evidence type="ECO:0000313" key="2">
    <source>
        <dbReference type="EMBL" id="EFF67401.1"/>
    </source>
</evidence>
<evidence type="ECO:0000313" key="3">
    <source>
        <dbReference type="Proteomes" id="UP000006238"/>
    </source>
</evidence>
<dbReference type="eggNOG" id="ENOG502Z8RM">
    <property type="taxonomic scope" value="Bacteria"/>
</dbReference>
<organism evidence="2 3">
    <name type="scientific">Eshraghiella crossota DSM 2876</name>
    <dbReference type="NCBI Taxonomy" id="511680"/>
    <lineage>
        <taxon>Bacteria</taxon>
        <taxon>Bacillati</taxon>
        <taxon>Bacillota</taxon>
        <taxon>Clostridia</taxon>
        <taxon>Lachnospirales</taxon>
        <taxon>Lachnospiraceae</taxon>
        <taxon>Eshraghiella</taxon>
    </lineage>
</organism>
<proteinExistence type="predicted"/>
<reference evidence="2 3" key="1">
    <citation type="submission" date="2010-02" db="EMBL/GenBank/DDBJ databases">
        <authorList>
            <person name="Weinstock G."/>
            <person name="Sodergren E."/>
            <person name="Clifton S."/>
            <person name="Fulton L."/>
            <person name="Fulton B."/>
            <person name="Courtney L."/>
            <person name="Fronick C."/>
            <person name="Harrison M."/>
            <person name="Strong C."/>
            <person name="Farmer C."/>
            <person name="Delahaunty K."/>
            <person name="Markovic C."/>
            <person name="Hall O."/>
            <person name="Minx P."/>
            <person name="Tomlinson C."/>
            <person name="Mitreva M."/>
            <person name="Nelson J."/>
            <person name="Hou S."/>
            <person name="Wollam A."/>
            <person name="Pepin K.H."/>
            <person name="Johnson M."/>
            <person name="Bhonagiri V."/>
            <person name="Zhang X."/>
            <person name="Suruliraj S."/>
            <person name="Warren W."/>
            <person name="Chinwalla A."/>
            <person name="Mardis E.R."/>
            <person name="Wilson R.K."/>
        </authorList>
    </citation>
    <scope>NUCLEOTIDE SEQUENCE [LARGE SCALE GENOMIC DNA]</scope>
    <source>
        <strain evidence="2 3">DSM 2876</strain>
    </source>
</reference>
<sequence>MRIDVNNDSKVSVSKVNEIDKNVTKSTGADKNEIFDAGVMTMKFSDVNKSSKAFGILEQDISADDIKAKAEVIKNNLSVIESQMESGNVVKVDDEGIDINNTRTDKIVTVVERIQIKLAAYCDDFNITATGIDMEDIKAVTGNAATYKAAALMSDSEKAYLVKNKLEPTIENVYHAIHSGAKDNTGNLLTDDEWKEILPQVKNIIKDAGLDVNEDTLSLSRYMIDNEIPLDKENLQYFDMLNKLETPDDKTVTERIAAAVIEGKSPEKTKVTGEKQPFENTVRAIAVLAQADMYNIMALAKEDVRTLDVLADIEADDTGIEPDFGNQTFAKTYRMIQETRLMMTIEAGRVLENNGISVNTTELSELVENLKKYEAAAMTENTDTEVSVEEVDRVNDILLAMEQLKTSPAAVLGEVKDEERITPELLSVRTDRSMTAAKEYETLSTEVRTDLGDNINKAIKASTDDILSGMGYENNEENRRAVRILAYNNLEMTEENIDRIKDLDKSVNLLFKSMTGEKTLKMIRDGKNPLTTDIRELCDYFNNIPDEEKIEKYSEFLYRLDKDNKITPEEREKYLAVYSLINKFEKDGMTALGQVYDCNMEFTMGNLLTSYMTLKSGGVDRTAKGDTGIGEIKDKVSYYKHLFAQIGNKVTPETLEKMTDIDDLSLEKFAEQVEKEYENNISEENIKDIENAVNAESDVMKFMAQYEVPATINNINEVRKLLKKPEKVFEKTDGSRLADNTDDKDKLLQEYETISRKAHEDIMNSLYDNQDRLDIRSLKQINTSMKLLNGLAKKNNFFFPCRQDGKEILVNLKVVESGSDKGSFQISFNGEKYGKISIEGKINQNSLNVNILSDNSEALGNIQKKAEMLEEKLADFNNVNITTGKSDEIPEIQAKINENVSTEKLFKTAKIFILEFAN</sequence>
<keyword evidence="3" id="KW-1185">Reference proteome</keyword>
<dbReference type="EMBL" id="ABWN01000042">
    <property type="protein sequence ID" value="EFF67401.1"/>
    <property type="molecule type" value="Genomic_DNA"/>
</dbReference>
<dbReference type="STRING" id="45851.BHV86_01400"/>